<keyword evidence="3 7" id="KW-0812">Transmembrane</keyword>
<dbReference type="KEGG" id="pic:PICST_29740"/>
<dbReference type="OrthoDB" id="6730379at2759"/>
<dbReference type="GeneID" id="4836842"/>
<dbReference type="GO" id="GO:0022857">
    <property type="term" value="F:transmembrane transporter activity"/>
    <property type="evidence" value="ECO:0007669"/>
    <property type="project" value="InterPro"/>
</dbReference>
<protein>
    <submittedName>
        <fullName evidence="8">Allantoate permease</fullName>
    </submittedName>
</protein>
<dbReference type="SUPFAM" id="SSF103473">
    <property type="entry name" value="MFS general substrate transporter"/>
    <property type="match status" value="1"/>
</dbReference>
<evidence type="ECO:0000256" key="5">
    <source>
        <dbReference type="ARBA" id="ARBA00023136"/>
    </source>
</evidence>
<feature type="transmembrane region" description="Helical" evidence="7">
    <location>
        <begin position="409"/>
        <end position="429"/>
    </location>
</feature>
<feature type="transmembrane region" description="Helical" evidence="7">
    <location>
        <begin position="349"/>
        <end position="371"/>
    </location>
</feature>
<evidence type="ECO:0000256" key="7">
    <source>
        <dbReference type="SAM" id="Phobius"/>
    </source>
</evidence>
<dbReference type="Proteomes" id="UP000002258">
    <property type="component" value="Chromosome 2"/>
</dbReference>
<dbReference type="eggNOG" id="KOG2533">
    <property type="taxonomic scope" value="Eukaryota"/>
</dbReference>
<keyword evidence="4 7" id="KW-1133">Transmembrane helix</keyword>
<organism evidence="8 9">
    <name type="scientific">Scheffersomyces stipitis (strain ATCC 58785 / CBS 6054 / NBRC 10063 / NRRL Y-11545)</name>
    <name type="common">Yeast</name>
    <name type="synonym">Pichia stipitis</name>
    <dbReference type="NCBI Taxonomy" id="322104"/>
    <lineage>
        <taxon>Eukaryota</taxon>
        <taxon>Fungi</taxon>
        <taxon>Dikarya</taxon>
        <taxon>Ascomycota</taxon>
        <taxon>Saccharomycotina</taxon>
        <taxon>Pichiomycetes</taxon>
        <taxon>Debaryomycetaceae</taxon>
        <taxon>Scheffersomyces</taxon>
    </lineage>
</organism>
<dbReference type="FunCoup" id="A3LNX0">
    <property type="interactions" value="160"/>
</dbReference>
<evidence type="ECO:0000313" key="9">
    <source>
        <dbReference type="Proteomes" id="UP000002258"/>
    </source>
</evidence>
<dbReference type="PANTHER" id="PTHR43791">
    <property type="entry name" value="PERMEASE-RELATED"/>
    <property type="match status" value="1"/>
</dbReference>
<dbReference type="EMBL" id="CP000496">
    <property type="protein sequence ID" value="ABN64395.1"/>
    <property type="molecule type" value="Genomic_DNA"/>
</dbReference>
<dbReference type="PANTHER" id="PTHR43791:SF1">
    <property type="entry name" value="ALLANTOATE PERMEASE"/>
    <property type="match status" value="1"/>
</dbReference>
<gene>
    <name evidence="8" type="primary">DAL4</name>
    <name evidence="8" type="ORF">PICST_29740</name>
</gene>
<dbReference type="InParanoid" id="A3LNX0"/>
<dbReference type="OMA" id="RKIDMYM"/>
<dbReference type="CDD" id="cd17327">
    <property type="entry name" value="MFS_FEN2_like"/>
    <property type="match status" value="1"/>
</dbReference>
<keyword evidence="2" id="KW-0813">Transport</keyword>
<keyword evidence="5 7" id="KW-0472">Membrane</keyword>
<keyword evidence="9" id="KW-1185">Reference proteome</keyword>
<dbReference type="STRING" id="322104.A3LNX0"/>
<dbReference type="InterPro" id="IPR036259">
    <property type="entry name" value="MFS_trans_sf"/>
</dbReference>
<evidence type="ECO:0000256" key="2">
    <source>
        <dbReference type="ARBA" id="ARBA00022448"/>
    </source>
</evidence>
<evidence type="ECO:0000256" key="1">
    <source>
        <dbReference type="ARBA" id="ARBA00004141"/>
    </source>
</evidence>
<accession>A3LNX0</accession>
<feature type="transmembrane region" description="Helical" evidence="7">
    <location>
        <begin position="119"/>
        <end position="138"/>
    </location>
</feature>
<dbReference type="AlphaFoldDB" id="A3LNX0"/>
<evidence type="ECO:0000256" key="4">
    <source>
        <dbReference type="ARBA" id="ARBA00022989"/>
    </source>
</evidence>
<feature type="transmembrane region" description="Helical" evidence="7">
    <location>
        <begin position="174"/>
        <end position="196"/>
    </location>
</feature>
<dbReference type="Gene3D" id="1.20.1250.20">
    <property type="entry name" value="MFS general substrate transporter like domains"/>
    <property type="match status" value="2"/>
</dbReference>
<feature type="transmembrane region" description="Helical" evidence="7">
    <location>
        <begin position="208"/>
        <end position="230"/>
    </location>
</feature>
<dbReference type="HOGENOM" id="CLU_001265_0_5_1"/>
<comment type="subcellular location">
    <subcellularLocation>
        <location evidence="1">Membrane</location>
        <topology evidence="1">Multi-pass membrane protein</topology>
    </subcellularLocation>
</comment>
<comment type="similarity">
    <text evidence="6">Belongs to the major facilitator superfamily. Allantoate permease family.</text>
</comment>
<dbReference type="InterPro" id="IPR011701">
    <property type="entry name" value="MFS"/>
</dbReference>
<feature type="transmembrane region" description="Helical" evidence="7">
    <location>
        <begin position="81"/>
        <end position="99"/>
    </location>
</feature>
<evidence type="ECO:0000256" key="3">
    <source>
        <dbReference type="ARBA" id="ARBA00022692"/>
    </source>
</evidence>
<feature type="transmembrane region" description="Helical" evidence="7">
    <location>
        <begin position="378"/>
        <end position="397"/>
    </location>
</feature>
<dbReference type="Pfam" id="PF07690">
    <property type="entry name" value="MFS_1"/>
    <property type="match status" value="1"/>
</dbReference>
<dbReference type="GO" id="GO:0016020">
    <property type="term" value="C:membrane"/>
    <property type="evidence" value="ECO:0007669"/>
    <property type="project" value="UniProtKB-SubCell"/>
</dbReference>
<reference evidence="8 9" key="1">
    <citation type="journal article" date="2007" name="Nat. Biotechnol.">
        <title>Genome sequence of the lignocellulose-bioconverting and xylose-fermenting yeast Pichia stipitis.</title>
        <authorList>
            <person name="Jeffries T.W."/>
            <person name="Grigoriev I.V."/>
            <person name="Grimwood J."/>
            <person name="Laplaza J.M."/>
            <person name="Aerts A."/>
            <person name="Salamov A."/>
            <person name="Schmutz J."/>
            <person name="Lindquist E."/>
            <person name="Dehal P."/>
            <person name="Shapiro H."/>
            <person name="Jin Y.S."/>
            <person name="Passoth V."/>
            <person name="Richardson P.M."/>
        </authorList>
    </citation>
    <scope>NUCLEOTIDE SEQUENCE [LARGE SCALE GENOMIC DNA]</scope>
    <source>
        <strain evidence="9">ATCC 58785 / CBS 6054 / NBRC 10063 / NRRL Y-11545</strain>
    </source>
</reference>
<feature type="transmembrane region" description="Helical" evidence="7">
    <location>
        <begin position="242"/>
        <end position="264"/>
    </location>
</feature>
<feature type="transmembrane region" description="Helical" evidence="7">
    <location>
        <begin position="313"/>
        <end position="337"/>
    </location>
</feature>
<dbReference type="RefSeq" id="XP_001382424.1">
    <property type="nucleotide sequence ID" value="XM_001382387.1"/>
</dbReference>
<sequence>MPGDKEKNVHETNITAVASFTRQDIGKNENVITTIISPFTSHEVKLTGDVDEALKFALDHSDAQVVLTPERDRKLLWKIDLHLMPILCLLYCFQFMDKLSNSYASVLGLRTDLSMQGDMYSWTGSAFYIGYLVFEFPASRLLQKFPVAKTLSIFIILWGIILMLHATPQYPGFIALRTILGMLESSVTPANLLITGSFYRKEEVFLRVALWFSSNGIGTMLGSGAIAHSLVQYEDSYSIAPWKLTFIITGALTVVIGFIFMFHVPDTPANAWFLNEEEKMLVVERIRANQQGFGNKHFKMHQFKEAMFDIKTWLIALFAFASNIPNGGITNFGSILLTEDLGYSVPEGLLMQIPAGAVEFVGCSLLAFAASYVAKKRLFWAMVGTVIAVVGECFLAFSNNHKLQLAGYILYSIAPVGFICLLSIISSNVAGHTKKVTTNAIYLVSYCVGNLIGPQTFLEREAPNYKTAKICIAAFGVFSIAILGAIWFVYWFDNRSRDRMSSDAAEDFALIDNHEFADLTDKENPLFRYEL</sequence>
<evidence type="ECO:0000256" key="6">
    <source>
        <dbReference type="ARBA" id="ARBA00037968"/>
    </source>
</evidence>
<feature type="transmembrane region" description="Helical" evidence="7">
    <location>
        <begin position="470"/>
        <end position="492"/>
    </location>
</feature>
<dbReference type="FunFam" id="1.20.1250.20:FF:000064">
    <property type="entry name" value="MFS allantoate transporter"/>
    <property type="match status" value="1"/>
</dbReference>
<evidence type="ECO:0000313" key="8">
    <source>
        <dbReference type="EMBL" id="ABN64395.1"/>
    </source>
</evidence>
<feature type="transmembrane region" description="Helical" evidence="7">
    <location>
        <begin position="150"/>
        <end position="168"/>
    </location>
</feature>
<proteinExistence type="inferred from homology"/>
<name>A3LNX0_PICST</name>